<evidence type="ECO:0000256" key="2">
    <source>
        <dbReference type="ARBA" id="ARBA00023015"/>
    </source>
</evidence>
<feature type="domain" description="HTH araC/xylS-type" evidence="7">
    <location>
        <begin position="337"/>
        <end position="435"/>
    </location>
</feature>
<keyword evidence="2" id="KW-0805">Transcription regulation</keyword>
<evidence type="ECO:0000256" key="1">
    <source>
        <dbReference type="ARBA" id="ARBA00018672"/>
    </source>
</evidence>
<dbReference type="CDD" id="cd17536">
    <property type="entry name" value="REC_YesN-like"/>
    <property type="match status" value="1"/>
</dbReference>
<evidence type="ECO:0000256" key="4">
    <source>
        <dbReference type="ARBA" id="ARBA00023163"/>
    </source>
</evidence>
<accession>A0A1Y4N174</accession>
<sequence length="440" mass="50323">MERKGCKMPYKVMLVDDDSLVRRGLKSFVDWEKKGLVLAGEAADGGKALELLESLRPDIVITDMYMPNYNGLKFIQEARASFPDLLFIVLSCHNDIHYVKESMRLGAFDYLLKSSIVDSDELDVVLDKAVASLDARSQRNGAELWEAEKAPPERVLLSFLRGKTDNVSAVRGYLQAHQIDPDSRQLFLLAIQMDNYTGCVACFRAGDLFDYAVENILQEIVGEYGGGIVFHSEGHVFYTVLHVAAKSSIISPKDRALSICERFRISIKNNLKNTCSIYIDQPRWLEELPASYIEITEEQEANHHLYYDTIVNLEDNSLPSIYQRAADDGALPVDPIDDVLDYIHQHYREQISLDDLARISNFSKYHLCKKFKEKTKTSIINYILMVRIDKAKELLLQNQDRIFVIAQKVGFNDTSYFNRIFKKVTGYTPKEFIEYNHSVL</sequence>
<dbReference type="GO" id="GO:0043565">
    <property type="term" value="F:sequence-specific DNA binding"/>
    <property type="evidence" value="ECO:0007669"/>
    <property type="project" value="InterPro"/>
</dbReference>
<dbReference type="Gene3D" id="1.10.10.60">
    <property type="entry name" value="Homeodomain-like"/>
    <property type="match status" value="2"/>
</dbReference>
<dbReference type="Proteomes" id="UP000196386">
    <property type="component" value="Unassembled WGS sequence"/>
</dbReference>
<organism evidence="9 10">
    <name type="scientific">Anaerotruncus colihominis</name>
    <dbReference type="NCBI Taxonomy" id="169435"/>
    <lineage>
        <taxon>Bacteria</taxon>
        <taxon>Bacillati</taxon>
        <taxon>Bacillota</taxon>
        <taxon>Clostridia</taxon>
        <taxon>Eubacteriales</taxon>
        <taxon>Oscillospiraceae</taxon>
        <taxon>Anaerotruncus</taxon>
    </lineage>
</organism>
<name>A0A1Y4N174_9FIRM</name>
<keyword evidence="3" id="KW-0238">DNA-binding</keyword>
<comment type="caution">
    <text evidence="9">The sequence shown here is derived from an EMBL/GenBank/DDBJ whole genome shotgun (WGS) entry which is preliminary data.</text>
</comment>
<keyword evidence="6" id="KW-0597">Phosphoprotein</keyword>
<dbReference type="PANTHER" id="PTHR43280">
    <property type="entry name" value="ARAC-FAMILY TRANSCRIPTIONAL REGULATOR"/>
    <property type="match status" value="1"/>
</dbReference>
<dbReference type="PROSITE" id="PS01124">
    <property type="entry name" value="HTH_ARAC_FAMILY_2"/>
    <property type="match status" value="1"/>
</dbReference>
<gene>
    <name evidence="9" type="ORF">B5F11_08125</name>
</gene>
<dbReference type="SUPFAM" id="SSF52172">
    <property type="entry name" value="CheY-like"/>
    <property type="match status" value="1"/>
</dbReference>
<evidence type="ECO:0000256" key="3">
    <source>
        <dbReference type="ARBA" id="ARBA00023125"/>
    </source>
</evidence>
<evidence type="ECO:0000256" key="5">
    <source>
        <dbReference type="ARBA" id="ARBA00024867"/>
    </source>
</evidence>
<dbReference type="SMART" id="SM00448">
    <property type="entry name" value="REC"/>
    <property type="match status" value="1"/>
</dbReference>
<evidence type="ECO:0000259" key="8">
    <source>
        <dbReference type="PROSITE" id="PS50110"/>
    </source>
</evidence>
<dbReference type="InterPro" id="IPR018060">
    <property type="entry name" value="HTH_AraC"/>
</dbReference>
<dbReference type="AlphaFoldDB" id="A0A1Y4N174"/>
<dbReference type="InterPro" id="IPR020449">
    <property type="entry name" value="Tscrpt_reg_AraC-type_HTH"/>
</dbReference>
<dbReference type="InterPro" id="IPR009057">
    <property type="entry name" value="Homeodomain-like_sf"/>
</dbReference>
<dbReference type="InterPro" id="IPR018062">
    <property type="entry name" value="HTH_AraC-typ_CS"/>
</dbReference>
<comment type="function">
    <text evidence="5">May play the central regulatory role in sporulation. It may be an element of the effector pathway responsible for the activation of sporulation genes in response to nutritional stress. Spo0A may act in concert with spo0H (a sigma factor) to control the expression of some genes that are critical to the sporulation process.</text>
</comment>
<feature type="modified residue" description="4-aspartylphosphate" evidence="6">
    <location>
        <position position="63"/>
    </location>
</feature>
<dbReference type="GO" id="GO:0000160">
    <property type="term" value="P:phosphorelay signal transduction system"/>
    <property type="evidence" value="ECO:0007669"/>
    <property type="project" value="InterPro"/>
</dbReference>
<dbReference type="Pfam" id="PF00072">
    <property type="entry name" value="Response_reg"/>
    <property type="match status" value="1"/>
</dbReference>
<dbReference type="Pfam" id="PF12833">
    <property type="entry name" value="HTH_18"/>
    <property type="match status" value="1"/>
</dbReference>
<keyword evidence="4" id="KW-0804">Transcription</keyword>
<dbReference type="SUPFAM" id="SSF46689">
    <property type="entry name" value="Homeodomain-like"/>
    <property type="match status" value="2"/>
</dbReference>
<dbReference type="InterPro" id="IPR001789">
    <property type="entry name" value="Sig_transdc_resp-reg_receiver"/>
</dbReference>
<reference evidence="10" key="1">
    <citation type="submission" date="2017-04" db="EMBL/GenBank/DDBJ databases">
        <title>Function of individual gut microbiota members based on whole genome sequencing of pure cultures obtained from chicken caecum.</title>
        <authorList>
            <person name="Medvecky M."/>
            <person name="Cejkova D."/>
            <person name="Polansky O."/>
            <person name="Karasova D."/>
            <person name="Kubasova T."/>
            <person name="Cizek A."/>
            <person name="Rychlik I."/>
        </authorList>
    </citation>
    <scope>NUCLEOTIDE SEQUENCE [LARGE SCALE GENOMIC DNA]</scope>
    <source>
        <strain evidence="10">An175</strain>
    </source>
</reference>
<dbReference type="PANTHER" id="PTHR43280:SF28">
    <property type="entry name" value="HTH-TYPE TRANSCRIPTIONAL ACTIVATOR RHAS"/>
    <property type="match status" value="1"/>
</dbReference>
<feature type="domain" description="Response regulatory" evidence="8">
    <location>
        <begin position="11"/>
        <end position="128"/>
    </location>
</feature>
<dbReference type="Gene3D" id="3.40.50.2300">
    <property type="match status" value="1"/>
</dbReference>
<evidence type="ECO:0000256" key="6">
    <source>
        <dbReference type="PROSITE-ProRule" id="PRU00169"/>
    </source>
</evidence>
<dbReference type="EMBL" id="NFKP01000008">
    <property type="protein sequence ID" value="OUP69604.1"/>
    <property type="molecule type" value="Genomic_DNA"/>
</dbReference>
<evidence type="ECO:0000259" key="7">
    <source>
        <dbReference type="PROSITE" id="PS01124"/>
    </source>
</evidence>
<dbReference type="PRINTS" id="PR00032">
    <property type="entry name" value="HTHARAC"/>
</dbReference>
<protein>
    <recommendedName>
        <fullName evidence="1">Stage 0 sporulation protein A homolog</fullName>
    </recommendedName>
</protein>
<proteinExistence type="predicted"/>
<dbReference type="InterPro" id="IPR011006">
    <property type="entry name" value="CheY-like_superfamily"/>
</dbReference>
<evidence type="ECO:0000313" key="10">
    <source>
        <dbReference type="Proteomes" id="UP000196386"/>
    </source>
</evidence>
<dbReference type="GO" id="GO:0003700">
    <property type="term" value="F:DNA-binding transcription factor activity"/>
    <property type="evidence" value="ECO:0007669"/>
    <property type="project" value="InterPro"/>
</dbReference>
<evidence type="ECO:0000313" key="9">
    <source>
        <dbReference type="EMBL" id="OUP69604.1"/>
    </source>
</evidence>
<dbReference type="PROSITE" id="PS50110">
    <property type="entry name" value="RESPONSE_REGULATORY"/>
    <property type="match status" value="1"/>
</dbReference>
<dbReference type="PROSITE" id="PS00041">
    <property type="entry name" value="HTH_ARAC_FAMILY_1"/>
    <property type="match status" value="1"/>
</dbReference>
<dbReference type="SMART" id="SM00342">
    <property type="entry name" value="HTH_ARAC"/>
    <property type="match status" value="1"/>
</dbReference>